<dbReference type="PANTHER" id="PTHR47504">
    <property type="entry name" value="RIGHT ORIGIN-BINDING PROTEIN"/>
    <property type="match status" value="1"/>
</dbReference>
<evidence type="ECO:0000259" key="4">
    <source>
        <dbReference type="PROSITE" id="PS01124"/>
    </source>
</evidence>
<dbReference type="AlphaFoldDB" id="D2TVV7"/>
<dbReference type="Gene3D" id="1.10.10.60">
    <property type="entry name" value="Homeodomain-like"/>
    <property type="match status" value="2"/>
</dbReference>
<protein>
    <submittedName>
        <fullName evidence="5">AraC-family transcriptional regulator</fullName>
    </submittedName>
</protein>
<keyword evidence="3" id="KW-0804">Transcription</keyword>
<feature type="domain" description="HTH araC/xylS-type" evidence="4">
    <location>
        <begin position="12"/>
        <end position="112"/>
    </location>
</feature>
<sequence>MWKVNMSENVINDIVNWLESQLQRNEGIKIDTIANKSGYSKWHLQRIFKQLKGCTLGEYVRKRRLLEAARLLREDKFSILDIALQYGFSSQATFTRIFKKHFNTTPAKFRQNGQLPDFNQFMD</sequence>
<evidence type="ECO:0000256" key="1">
    <source>
        <dbReference type="ARBA" id="ARBA00023015"/>
    </source>
</evidence>
<reference evidence="5" key="1">
    <citation type="journal article" date="2010" name="Insect Mol. Biol.">
        <title>The draft genome sequence of Arsenophonus nasoniae, son-killer bacterium of Nasonia vitripennis, reveals genes associated with virulence and symbiosis.</title>
        <authorList>
            <person name="Wilkes T."/>
            <person name="Darby A.C."/>
            <person name="Choi J."/>
            <person name="Colborne J.K."/>
            <person name="Werren J.H."/>
            <person name="Hurst G.D.D."/>
        </authorList>
    </citation>
    <scope>NUCLEOTIDE SEQUENCE</scope>
</reference>
<dbReference type="GO" id="GO:0043565">
    <property type="term" value="F:sequence-specific DNA binding"/>
    <property type="evidence" value="ECO:0007669"/>
    <property type="project" value="InterPro"/>
</dbReference>
<dbReference type="PROSITE" id="PS01124">
    <property type="entry name" value="HTH_ARAC_FAMILY_2"/>
    <property type="match status" value="1"/>
</dbReference>
<dbReference type="GO" id="GO:0003700">
    <property type="term" value="F:DNA-binding transcription factor activity"/>
    <property type="evidence" value="ECO:0007669"/>
    <property type="project" value="InterPro"/>
</dbReference>
<name>D2TVV7_9GAMM</name>
<dbReference type="InterPro" id="IPR020449">
    <property type="entry name" value="Tscrpt_reg_AraC-type_HTH"/>
</dbReference>
<evidence type="ECO:0000256" key="2">
    <source>
        <dbReference type="ARBA" id="ARBA00023125"/>
    </source>
</evidence>
<dbReference type="EMBL" id="FN545154">
    <property type="protein sequence ID" value="CBA71487.1"/>
    <property type="molecule type" value="Genomic_DNA"/>
</dbReference>
<dbReference type="Pfam" id="PF12833">
    <property type="entry name" value="HTH_18"/>
    <property type="match status" value="1"/>
</dbReference>
<organism evidence="5">
    <name type="scientific">Arsenophonus nasoniae</name>
    <name type="common">son-killer infecting Nasonia vitripennis</name>
    <dbReference type="NCBI Taxonomy" id="638"/>
    <lineage>
        <taxon>Bacteria</taxon>
        <taxon>Pseudomonadati</taxon>
        <taxon>Pseudomonadota</taxon>
        <taxon>Gammaproteobacteria</taxon>
        <taxon>Enterobacterales</taxon>
        <taxon>Morganellaceae</taxon>
        <taxon>Arsenophonus</taxon>
    </lineage>
</organism>
<evidence type="ECO:0000313" key="5">
    <source>
        <dbReference type="EMBL" id="CBA71487.1"/>
    </source>
</evidence>
<accession>D2TVV7</accession>
<dbReference type="InterPro" id="IPR018060">
    <property type="entry name" value="HTH_AraC"/>
</dbReference>
<proteinExistence type="predicted"/>
<keyword evidence="1" id="KW-0805">Transcription regulation</keyword>
<keyword evidence="2" id="KW-0238">DNA-binding</keyword>
<evidence type="ECO:0000256" key="3">
    <source>
        <dbReference type="ARBA" id="ARBA00023163"/>
    </source>
</evidence>
<dbReference type="InterPro" id="IPR018062">
    <property type="entry name" value="HTH_AraC-typ_CS"/>
</dbReference>
<dbReference type="PROSITE" id="PS00041">
    <property type="entry name" value="HTH_ARAC_FAMILY_1"/>
    <property type="match status" value="1"/>
</dbReference>
<dbReference type="PRINTS" id="PR00032">
    <property type="entry name" value="HTHARAC"/>
</dbReference>
<dbReference type="InterPro" id="IPR050959">
    <property type="entry name" value="MarA-like"/>
</dbReference>
<dbReference type="SUPFAM" id="SSF46689">
    <property type="entry name" value="Homeodomain-like"/>
    <property type="match status" value="2"/>
</dbReference>
<dbReference type="PANTHER" id="PTHR47504:SF5">
    <property type="entry name" value="RIGHT ORIGIN-BINDING PROTEIN"/>
    <property type="match status" value="1"/>
</dbReference>
<dbReference type="InterPro" id="IPR009057">
    <property type="entry name" value="Homeodomain-like_sf"/>
</dbReference>
<dbReference type="SMART" id="SM00342">
    <property type="entry name" value="HTH_ARAC"/>
    <property type="match status" value="1"/>
</dbReference>
<gene>
    <name evidence="5" type="ORF">ARN_01610</name>
</gene>